<proteinExistence type="predicted"/>
<protein>
    <submittedName>
        <fullName evidence="2">Uncharacterized protein</fullName>
    </submittedName>
</protein>
<sequence>MSAPGVFPSAVWHCTPCLCIREAPPEPFTTSPTSLQTTCTTSDVAVESCLKFTPRSASTSATSATTCTVISQQRPRSRPTAIRGVKTTRSSVCRRALRASRWPIAPNANVCVCGLWHTMPTTARAPAISAPGIRATPWRPRPTSSSSTPGETLRPSSTARLRILSSCRRIMLRSFIVVTRTPDMTRSFLCSLRSKHSSSARLQSLRLWSLAASDTVPDTRTH</sequence>
<feature type="region of interest" description="Disordered" evidence="1">
    <location>
        <begin position="130"/>
        <end position="157"/>
    </location>
</feature>
<organism evidence="2 3">
    <name type="scientific">Botryobasidium botryosum (strain FD-172 SS1)</name>
    <dbReference type="NCBI Taxonomy" id="930990"/>
    <lineage>
        <taxon>Eukaryota</taxon>
        <taxon>Fungi</taxon>
        <taxon>Dikarya</taxon>
        <taxon>Basidiomycota</taxon>
        <taxon>Agaricomycotina</taxon>
        <taxon>Agaricomycetes</taxon>
        <taxon>Cantharellales</taxon>
        <taxon>Botryobasidiaceae</taxon>
        <taxon>Botryobasidium</taxon>
    </lineage>
</organism>
<dbReference type="AlphaFoldDB" id="A0A067MJV3"/>
<dbReference type="InParanoid" id="A0A067MJV3"/>
<feature type="compositionally biased region" description="Low complexity" evidence="1">
    <location>
        <begin position="134"/>
        <end position="149"/>
    </location>
</feature>
<evidence type="ECO:0000256" key="1">
    <source>
        <dbReference type="SAM" id="MobiDB-lite"/>
    </source>
</evidence>
<name>A0A067MJV3_BOTB1</name>
<evidence type="ECO:0000313" key="3">
    <source>
        <dbReference type="Proteomes" id="UP000027195"/>
    </source>
</evidence>
<keyword evidence="3" id="KW-1185">Reference proteome</keyword>
<dbReference type="EMBL" id="KL198034">
    <property type="protein sequence ID" value="KDQ15015.1"/>
    <property type="molecule type" value="Genomic_DNA"/>
</dbReference>
<reference evidence="3" key="1">
    <citation type="journal article" date="2014" name="Proc. Natl. Acad. Sci. U.S.A.">
        <title>Extensive sampling of basidiomycete genomes demonstrates inadequacy of the white-rot/brown-rot paradigm for wood decay fungi.</title>
        <authorList>
            <person name="Riley R."/>
            <person name="Salamov A.A."/>
            <person name="Brown D.W."/>
            <person name="Nagy L.G."/>
            <person name="Floudas D."/>
            <person name="Held B.W."/>
            <person name="Levasseur A."/>
            <person name="Lombard V."/>
            <person name="Morin E."/>
            <person name="Otillar R."/>
            <person name="Lindquist E.A."/>
            <person name="Sun H."/>
            <person name="LaButti K.M."/>
            <person name="Schmutz J."/>
            <person name="Jabbour D."/>
            <person name="Luo H."/>
            <person name="Baker S.E."/>
            <person name="Pisabarro A.G."/>
            <person name="Walton J.D."/>
            <person name="Blanchette R.A."/>
            <person name="Henrissat B."/>
            <person name="Martin F."/>
            <person name="Cullen D."/>
            <person name="Hibbett D.S."/>
            <person name="Grigoriev I.V."/>
        </authorList>
    </citation>
    <scope>NUCLEOTIDE SEQUENCE [LARGE SCALE GENOMIC DNA]</scope>
    <source>
        <strain evidence="3">FD-172 SS1</strain>
    </source>
</reference>
<evidence type="ECO:0000313" key="2">
    <source>
        <dbReference type="EMBL" id="KDQ15015.1"/>
    </source>
</evidence>
<gene>
    <name evidence="2" type="ORF">BOTBODRAFT_65681</name>
</gene>
<accession>A0A067MJV3</accession>
<dbReference type="HOGENOM" id="CLU_1245163_0_0_1"/>
<dbReference type="Proteomes" id="UP000027195">
    <property type="component" value="Unassembled WGS sequence"/>
</dbReference>